<dbReference type="RefSeq" id="WP_168118147.1">
    <property type="nucleotide sequence ID" value="NZ_BOON01000033.1"/>
</dbReference>
<organism evidence="1 2">
    <name type="scientific">Planosporangium mesophilum</name>
    <dbReference type="NCBI Taxonomy" id="689768"/>
    <lineage>
        <taxon>Bacteria</taxon>
        <taxon>Bacillati</taxon>
        <taxon>Actinomycetota</taxon>
        <taxon>Actinomycetes</taxon>
        <taxon>Micromonosporales</taxon>
        <taxon>Micromonosporaceae</taxon>
        <taxon>Planosporangium</taxon>
    </lineage>
</organism>
<dbReference type="EMBL" id="BOON01000033">
    <property type="protein sequence ID" value="GII24110.1"/>
    <property type="molecule type" value="Genomic_DNA"/>
</dbReference>
<sequence>MTRTSDRDANRALQERFAQVYDEYTRMRSGLDEMQQRLARLQVSASSDDGTVTAVVGPRGHLVRLELDPKIYREPDAVVLASQITETVHRATAKAADETSALLGAYLPADSAAMSMIRNNDLGAALKRYDGELAVDTDTDDERGGRDAR</sequence>
<keyword evidence="2" id="KW-1185">Reference proteome</keyword>
<dbReference type="AlphaFoldDB" id="A0A8J3X165"/>
<dbReference type="SUPFAM" id="SSF82607">
    <property type="entry name" value="YbaB-like"/>
    <property type="match status" value="1"/>
</dbReference>
<evidence type="ECO:0008006" key="3">
    <source>
        <dbReference type="Google" id="ProtNLM"/>
    </source>
</evidence>
<gene>
    <name evidence="1" type="ORF">Pme01_37070</name>
</gene>
<comment type="caution">
    <text evidence="1">The sequence shown here is derived from an EMBL/GenBank/DDBJ whole genome shotgun (WGS) entry which is preliminary data.</text>
</comment>
<proteinExistence type="predicted"/>
<dbReference type="Proteomes" id="UP000599074">
    <property type="component" value="Unassembled WGS sequence"/>
</dbReference>
<reference evidence="1" key="1">
    <citation type="submission" date="2021-01" db="EMBL/GenBank/DDBJ databases">
        <title>Whole genome shotgun sequence of Planosporangium mesophilum NBRC 109066.</title>
        <authorList>
            <person name="Komaki H."/>
            <person name="Tamura T."/>
        </authorList>
    </citation>
    <scope>NUCLEOTIDE SEQUENCE</scope>
    <source>
        <strain evidence="1">NBRC 109066</strain>
    </source>
</reference>
<evidence type="ECO:0000313" key="1">
    <source>
        <dbReference type="EMBL" id="GII24110.1"/>
    </source>
</evidence>
<protein>
    <recommendedName>
        <fullName evidence="3">YbaB/EbfC family nucleoid-associated protein</fullName>
    </recommendedName>
</protein>
<accession>A0A8J3X165</accession>
<dbReference type="Gene3D" id="3.30.1310.10">
    <property type="entry name" value="Nucleoid-associated protein YbaB-like domain"/>
    <property type="match status" value="1"/>
</dbReference>
<name>A0A8J3X165_9ACTN</name>
<dbReference type="InterPro" id="IPR004401">
    <property type="entry name" value="YbaB/EbfC"/>
</dbReference>
<dbReference type="GO" id="GO:0003677">
    <property type="term" value="F:DNA binding"/>
    <property type="evidence" value="ECO:0007669"/>
    <property type="project" value="InterPro"/>
</dbReference>
<dbReference type="InterPro" id="IPR036894">
    <property type="entry name" value="YbaB-like_sf"/>
</dbReference>
<evidence type="ECO:0000313" key="2">
    <source>
        <dbReference type="Proteomes" id="UP000599074"/>
    </source>
</evidence>
<dbReference type="Pfam" id="PF02575">
    <property type="entry name" value="YbaB_DNA_bd"/>
    <property type="match status" value="1"/>
</dbReference>